<dbReference type="Proteomes" id="UP000636800">
    <property type="component" value="Unassembled WGS sequence"/>
</dbReference>
<comment type="similarity">
    <text evidence="1">Belongs to the chalcone isomerase family.</text>
</comment>
<reference evidence="4 5" key="1">
    <citation type="journal article" date="2020" name="Nat. Food">
        <title>A phased Vanilla planifolia genome enables genetic improvement of flavour and production.</title>
        <authorList>
            <person name="Hasing T."/>
            <person name="Tang H."/>
            <person name="Brym M."/>
            <person name="Khazi F."/>
            <person name="Huang T."/>
            <person name="Chambers A.H."/>
        </authorList>
    </citation>
    <scope>NUCLEOTIDE SEQUENCE [LARGE SCALE GENOMIC DNA]</scope>
    <source>
        <tissue evidence="4">Leaf</tissue>
    </source>
</reference>
<evidence type="ECO:0000313" key="5">
    <source>
        <dbReference type="Proteomes" id="UP000636800"/>
    </source>
</evidence>
<dbReference type="OrthoDB" id="2105857at2759"/>
<name>A0A835REV6_VANPL</name>
<dbReference type="PANTHER" id="PTHR47284">
    <property type="entry name" value="FATTY-ACID-BINDING PROTEIN 2"/>
    <property type="match status" value="1"/>
</dbReference>
<dbReference type="AlphaFoldDB" id="A0A835REV6"/>
<comment type="caution">
    <text evidence="4">The sequence shown here is derived from an EMBL/GenBank/DDBJ whole genome shotgun (WGS) entry which is preliminary data.</text>
</comment>
<accession>A0A835REV6</accession>
<feature type="domain" description="Chalcone isomerase" evidence="3">
    <location>
        <begin position="223"/>
        <end position="395"/>
    </location>
</feature>
<gene>
    <name evidence="4" type="ORF">HPP92_009227</name>
</gene>
<sequence length="405" mass="45080">MGTNMPHGFEENYLSRFCSLVEKSLLGSNYIITSGSLALQEAFNCFSKFAGALFIWLSASSNCNTTRTIARKKLGLSNVKNYESFTNTKHTNILKNLERLHLLFTSDLDSTIPFVFSKLAISTARQLWKEFGECQAFPVLSLAGALVPPLENLSGKVLSNAIPFGISDDQISGNLDPRPSEDVDQVCGSCVMSSVKGSRYAVEPKTGIRFPRVLYEPLGGEVLVGIGLRAMNIIRFKSLKIYAFGLYVHFDSICEKLGHKYASVPVNELKDCSKFYEDLLREDIGLTVRLVVNCNGVKISAVRDVFEKSLRARLQKINPHTDYECLKDFGSYFMEDIPLTIGTTIDFRRTTDGQLITEIGGMHIGVVHSKDLCRAFFDMYIGDFPVSVQTKHEIAENVAGLIKRC</sequence>
<evidence type="ECO:0000256" key="1">
    <source>
        <dbReference type="ARBA" id="ARBA00007166"/>
    </source>
</evidence>
<dbReference type="SUPFAM" id="SSF54626">
    <property type="entry name" value="Chalcone isomerase"/>
    <property type="match status" value="1"/>
</dbReference>
<evidence type="ECO:0000256" key="2">
    <source>
        <dbReference type="ARBA" id="ARBA00024426"/>
    </source>
</evidence>
<dbReference type="PANTHER" id="PTHR47284:SF3">
    <property type="entry name" value="FATTY-ACID-BINDING PROTEIN 2"/>
    <property type="match status" value="1"/>
</dbReference>
<dbReference type="EMBL" id="JADCNL010000004">
    <property type="protein sequence ID" value="KAG0485148.1"/>
    <property type="molecule type" value="Genomic_DNA"/>
</dbReference>
<dbReference type="Gene3D" id="1.10.890.20">
    <property type="match status" value="1"/>
</dbReference>
<organism evidence="4 5">
    <name type="scientific">Vanilla planifolia</name>
    <name type="common">Vanilla</name>
    <dbReference type="NCBI Taxonomy" id="51239"/>
    <lineage>
        <taxon>Eukaryota</taxon>
        <taxon>Viridiplantae</taxon>
        <taxon>Streptophyta</taxon>
        <taxon>Embryophyta</taxon>
        <taxon>Tracheophyta</taxon>
        <taxon>Spermatophyta</taxon>
        <taxon>Magnoliopsida</taxon>
        <taxon>Liliopsida</taxon>
        <taxon>Asparagales</taxon>
        <taxon>Orchidaceae</taxon>
        <taxon>Vanilloideae</taxon>
        <taxon>Vanilleae</taxon>
        <taxon>Vanilla</taxon>
    </lineage>
</organism>
<dbReference type="InterPro" id="IPR016088">
    <property type="entry name" value="Chalcone_isomerase_3-sand"/>
</dbReference>
<dbReference type="Pfam" id="PF16035">
    <property type="entry name" value="Chalcone_2"/>
    <property type="match status" value="1"/>
</dbReference>
<keyword evidence="5" id="KW-1185">Reference proteome</keyword>
<protein>
    <recommendedName>
        <fullName evidence="2">Chalcone--flavanone isomerase</fullName>
    </recommendedName>
</protein>
<dbReference type="InterPro" id="IPR016089">
    <property type="entry name" value="Chalcone_isomerase_bundle_sf"/>
</dbReference>
<proteinExistence type="inferred from homology"/>
<dbReference type="GO" id="GO:0005504">
    <property type="term" value="F:fatty acid binding"/>
    <property type="evidence" value="ECO:0007669"/>
    <property type="project" value="TreeGrafter"/>
</dbReference>
<evidence type="ECO:0000259" key="3">
    <source>
        <dbReference type="Pfam" id="PF16035"/>
    </source>
</evidence>
<dbReference type="Gene3D" id="3.50.70.10">
    <property type="match status" value="1"/>
</dbReference>
<dbReference type="GO" id="GO:0009570">
    <property type="term" value="C:chloroplast stroma"/>
    <property type="evidence" value="ECO:0007669"/>
    <property type="project" value="TreeGrafter"/>
</dbReference>
<evidence type="ECO:0000313" key="4">
    <source>
        <dbReference type="EMBL" id="KAG0485148.1"/>
    </source>
</evidence>
<dbReference type="InterPro" id="IPR036298">
    <property type="entry name" value="Chalcone_isomerase_sf"/>
</dbReference>
<dbReference type="GO" id="GO:0016872">
    <property type="term" value="F:intramolecular lyase activity"/>
    <property type="evidence" value="ECO:0007669"/>
    <property type="project" value="InterPro"/>
</dbReference>
<dbReference type="InterPro" id="IPR016087">
    <property type="entry name" value="Chalcone_isomerase"/>
</dbReference>